<dbReference type="Gene3D" id="1.10.10.60">
    <property type="entry name" value="Homeodomain-like"/>
    <property type="match status" value="2"/>
</dbReference>
<name>A0ABV9PYY9_9BACL</name>
<dbReference type="RefSeq" id="WP_380024068.1">
    <property type="nucleotide sequence ID" value="NZ_JBHSHC010000014.1"/>
</dbReference>
<dbReference type="Pfam" id="PF17853">
    <property type="entry name" value="GGDEF_2"/>
    <property type="match status" value="1"/>
</dbReference>
<dbReference type="PROSITE" id="PS50110">
    <property type="entry name" value="RESPONSE_REGULATORY"/>
    <property type="match status" value="1"/>
</dbReference>
<dbReference type="CDD" id="cd00156">
    <property type="entry name" value="REC"/>
    <property type="match status" value="1"/>
</dbReference>
<organism evidence="7 8">
    <name type="scientific">Effusibacillus consociatus</name>
    <dbReference type="NCBI Taxonomy" id="1117041"/>
    <lineage>
        <taxon>Bacteria</taxon>
        <taxon>Bacillati</taxon>
        <taxon>Bacillota</taxon>
        <taxon>Bacilli</taxon>
        <taxon>Bacillales</taxon>
        <taxon>Alicyclobacillaceae</taxon>
        <taxon>Effusibacillus</taxon>
    </lineage>
</organism>
<dbReference type="PROSITE" id="PS00041">
    <property type="entry name" value="HTH_ARAC_FAMILY_1"/>
    <property type="match status" value="1"/>
</dbReference>
<dbReference type="PANTHER" id="PTHR43280:SF28">
    <property type="entry name" value="HTH-TYPE TRANSCRIPTIONAL ACTIVATOR RHAS"/>
    <property type="match status" value="1"/>
</dbReference>
<dbReference type="SUPFAM" id="SSF46689">
    <property type="entry name" value="Homeodomain-like"/>
    <property type="match status" value="2"/>
</dbReference>
<dbReference type="InterPro" id="IPR018062">
    <property type="entry name" value="HTH_AraC-typ_CS"/>
</dbReference>
<keyword evidence="1" id="KW-0805">Transcription regulation</keyword>
<evidence type="ECO:0000259" key="5">
    <source>
        <dbReference type="PROSITE" id="PS01124"/>
    </source>
</evidence>
<dbReference type="InterPro" id="IPR041522">
    <property type="entry name" value="CdaR_GGDEF"/>
</dbReference>
<dbReference type="InterPro" id="IPR001789">
    <property type="entry name" value="Sig_transdc_resp-reg_receiver"/>
</dbReference>
<dbReference type="InterPro" id="IPR018060">
    <property type="entry name" value="HTH_AraC"/>
</dbReference>
<protein>
    <submittedName>
        <fullName evidence="7">Helix-turn-helix domain-containing protein</fullName>
    </submittedName>
</protein>
<sequence length="522" mass="61244">MDVLVAETSEFQRNGLKWMFDSSDLAIDRYIEVSTPSEFLAATESGEYHLILLNIDMLPDEHWHVLSNLANKSTVIGITERKEFETAVRCLEVGMYRLFVKPLSIQSLMDAIKNIVEKKIIKHPHEEIEKLRTQWIANLISGQVTNLREVWEQANQLGYHSLPSVVMMAKVSHLNELIRNKSDLWKKQILSQVKSVVESFCNEKGLIFHHTHDDFVVLYTPKKGEQKQETVAIVKELGFQLYDWVKQQSDYSLYIACGSEYKNPMHLYHSYEEAKILLSLEFYYYKGKVAHYADYPQVFNRNILDEIDDPFDEEALSKDNLQFVLTQMENNLNHMKTSGILPVYYKLSLIYILLRMLRQFVPNEKHQFASFLDYSQKIMSSESADEIVTELKEYFTKISDVHVFPVQHIVIERALDFINENYNKSITLEQVAEEIKRSPYYFSHLFKKVMNMTFVEYLTHLRVKKAKELLLNDDLTVSEIAYIIGYQDPNYFSRVFKAISGESPKQWKTQKNLEKTKNERKN</sequence>
<dbReference type="Proteomes" id="UP001596002">
    <property type="component" value="Unassembled WGS sequence"/>
</dbReference>
<evidence type="ECO:0000256" key="4">
    <source>
        <dbReference type="PROSITE-ProRule" id="PRU00169"/>
    </source>
</evidence>
<dbReference type="Pfam" id="PF12833">
    <property type="entry name" value="HTH_18"/>
    <property type="match status" value="1"/>
</dbReference>
<feature type="domain" description="HTH araC/xylS-type" evidence="5">
    <location>
        <begin position="412"/>
        <end position="510"/>
    </location>
</feature>
<proteinExistence type="predicted"/>
<dbReference type="InterPro" id="IPR009057">
    <property type="entry name" value="Homeodomain-like_sf"/>
</dbReference>
<dbReference type="EMBL" id="JBHSHC010000014">
    <property type="protein sequence ID" value="MFC4766267.1"/>
    <property type="molecule type" value="Genomic_DNA"/>
</dbReference>
<evidence type="ECO:0000256" key="1">
    <source>
        <dbReference type="ARBA" id="ARBA00023015"/>
    </source>
</evidence>
<evidence type="ECO:0000259" key="6">
    <source>
        <dbReference type="PROSITE" id="PS50110"/>
    </source>
</evidence>
<gene>
    <name evidence="7" type="ORF">ACFO8Q_02475</name>
</gene>
<comment type="caution">
    <text evidence="4">Lacks conserved residue(s) required for the propagation of feature annotation.</text>
</comment>
<evidence type="ECO:0000313" key="7">
    <source>
        <dbReference type="EMBL" id="MFC4766267.1"/>
    </source>
</evidence>
<dbReference type="PRINTS" id="PR00032">
    <property type="entry name" value="HTHARAC"/>
</dbReference>
<evidence type="ECO:0000256" key="2">
    <source>
        <dbReference type="ARBA" id="ARBA00023125"/>
    </source>
</evidence>
<dbReference type="Gene3D" id="3.40.50.2300">
    <property type="match status" value="1"/>
</dbReference>
<accession>A0ABV9PYY9</accession>
<dbReference type="InterPro" id="IPR011006">
    <property type="entry name" value="CheY-like_superfamily"/>
</dbReference>
<reference evidence="8" key="1">
    <citation type="journal article" date="2019" name="Int. J. Syst. Evol. Microbiol.">
        <title>The Global Catalogue of Microorganisms (GCM) 10K type strain sequencing project: providing services to taxonomists for standard genome sequencing and annotation.</title>
        <authorList>
            <consortium name="The Broad Institute Genomics Platform"/>
            <consortium name="The Broad Institute Genome Sequencing Center for Infectious Disease"/>
            <person name="Wu L."/>
            <person name="Ma J."/>
        </authorList>
    </citation>
    <scope>NUCLEOTIDE SEQUENCE [LARGE SCALE GENOMIC DNA]</scope>
    <source>
        <strain evidence="8">WYCCWR 12678</strain>
    </source>
</reference>
<evidence type="ECO:0000313" key="8">
    <source>
        <dbReference type="Proteomes" id="UP001596002"/>
    </source>
</evidence>
<evidence type="ECO:0000256" key="3">
    <source>
        <dbReference type="ARBA" id="ARBA00023163"/>
    </source>
</evidence>
<dbReference type="PANTHER" id="PTHR43280">
    <property type="entry name" value="ARAC-FAMILY TRANSCRIPTIONAL REGULATOR"/>
    <property type="match status" value="1"/>
</dbReference>
<dbReference type="SMART" id="SM00342">
    <property type="entry name" value="HTH_ARAC"/>
    <property type="match status" value="1"/>
</dbReference>
<dbReference type="SUPFAM" id="SSF52172">
    <property type="entry name" value="CheY-like"/>
    <property type="match status" value="1"/>
</dbReference>
<feature type="domain" description="Response regulatory" evidence="6">
    <location>
        <begin position="2"/>
        <end position="116"/>
    </location>
</feature>
<dbReference type="Pfam" id="PF00072">
    <property type="entry name" value="Response_reg"/>
    <property type="match status" value="1"/>
</dbReference>
<keyword evidence="2" id="KW-0238">DNA-binding</keyword>
<dbReference type="SMART" id="SM00448">
    <property type="entry name" value="REC"/>
    <property type="match status" value="1"/>
</dbReference>
<dbReference type="InterPro" id="IPR020449">
    <property type="entry name" value="Tscrpt_reg_AraC-type_HTH"/>
</dbReference>
<comment type="caution">
    <text evidence="7">The sequence shown here is derived from an EMBL/GenBank/DDBJ whole genome shotgun (WGS) entry which is preliminary data.</text>
</comment>
<dbReference type="PROSITE" id="PS01124">
    <property type="entry name" value="HTH_ARAC_FAMILY_2"/>
    <property type="match status" value="1"/>
</dbReference>
<keyword evidence="8" id="KW-1185">Reference proteome</keyword>
<keyword evidence="3" id="KW-0804">Transcription</keyword>